<comment type="caution">
    <text evidence="1">The sequence shown here is derived from an EMBL/GenBank/DDBJ whole genome shotgun (WGS) entry which is preliminary data.</text>
</comment>
<reference evidence="1" key="1">
    <citation type="submission" date="2021-01" db="EMBL/GenBank/DDBJ databases">
        <title>Whole genome shotgun sequence of Dactylosporangium siamense NBRC 106093.</title>
        <authorList>
            <person name="Komaki H."/>
            <person name="Tamura T."/>
        </authorList>
    </citation>
    <scope>NUCLEOTIDE SEQUENCE</scope>
    <source>
        <strain evidence="1">NBRC 106093</strain>
    </source>
</reference>
<keyword evidence="2" id="KW-1185">Reference proteome</keyword>
<protein>
    <submittedName>
        <fullName evidence="1">Uncharacterized protein</fullName>
    </submittedName>
</protein>
<gene>
    <name evidence="1" type="ORF">Dsi01nite_079260</name>
</gene>
<dbReference type="RefSeq" id="WP_203851550.1">
    <property type="nucleotide sequence ID" value="NZ_BAAAVW010000058.1"/>
</dbReference>
<accession>A0A919UFR5</accession>
<dbReference type="AlphaFoldDB" id="A0A919UFR5"/>
<dbReference type="EMBL" id="BONQ01000126">
    <property type="protein sequence ID" value="GIG49885.1"/>
    <property type="molecule type" value="Genomic_DNA"/>
</dbReference>
<evidence type="ECO:0000313" key="2">
    <source>
        <dbReference type="Proteomes" id="UP000660611"/>
    </source>
</evidence>
<proteinExistence type="predicted"/>
<organism evidence="1 2">
    <name type="scientific">Dactylosporangium siamense</name>
    <dbReference type="NCBI Taxonomy" id="685454"/>
    <lineage>
        <taxon>Bacteria</taxon>
        <taxon>Bacillati</taxon>
        <taxon>Actinomycetota</taxon>
        <taxon>Actinomycetes</taxon>
        <taxon>Micromonosporales</taxon>
        <taxon>Micromonosporaceae</taxon>
        <taxon>Dactylosporangium</taxon>
    </lineage>
</organism>
<dbReference type="Proteomes" id="UP000660611">
    <property type="component" value="Unassembled WGS sequence"/>
</dbReference>
<evidence type="ECO:0000313" key="1">
    <source>
        <dbReference type="EMBL" id="GIG49885.1"/>
    </source>
</evidence>
<name>A0A919UFR5_9ACTN</name>
<sequence>MAHATVTVCVTEPPGRAVVDVVAAALEPFDMNGAAGAEGRWDHWQINGTARPSGGLLIRQGWENDPRVLRISQPPGGWLPGRCDGAPRGLLDFDTDRAAARRKLEMSWAEWDDIARHHPPARPIEEFLSRYDTDPAYSLDDARRDHRDQPLIQAFITARGLDAERIFFNEATDPVYRYGYDRNWYIRRLTAREIPTPELLTLDGTWTDYADFSTGMFDMAAHDRYYIAADEYLQNLPPDVHLVRVYIHC</sequence>